<comment type="caution">
    <text evidence="2">The sequence shown here is derived from an EMBL/GenBank/DDBJ whole genome shotgun (WGS) entry which is preliminary data.</text>
</comment>
<feature type="region of interest" description="Disordered" evidence="1">
    <location>
        <begin position="107"/>
        <end position="133"/>
    </location>
</feature>
<evidence type="ECO:0000313" key="3">
    <source>
        <dbReference type="Proteomes" id="UP001337655"/>
    </source>
</evidence>
<organism evidence="2 3">
    <name type="scientific">Saxophila tyrrhenica</name>
    <dbReference type="NCBI Taxonomy" id="1690608"/>
    <lineage>
        <taxon>Eukaryota</taxon>
        <taxon>Fungi</taxon>
        <taxon>Dikarya</taxon>
        <taxon>Ascomycota</taxon>
        <taxon>Pezizomycotina</taxon>
        <taxon>Dothideomycetes</taxon>
        <taxon>Dothideomycetidae</taxon>
        <taxon>Mycosphaerellales</taxon>
        <taxon>Extremaceae</taxon>
        <taxon>Saxophila</taxon>
    </lineage>
</organism>
<sequence length="169" mass="18254">MSDRRDLSALRANAIAMNWSEFEVSTLLSSLATAGSEQWEIGRGTYAEAVRKTESFGSRSVLELKAKAKELKCEYLDRGVEVPAELGWVKVLWPRQGYRGALRVLGGGEDGEGSIAGEEEAEASSDDGEGEEWEVAGGWEGRGVNVALPVPAAGARLVEDSRGVRVRRD</sequence>
<evidence type="ECO:0000313" key="2">
    <source>
        <dbReference type="EMBL" id="KAK5173702.1"/>
    </source>
</evidence>
<proteinExistence type="predicted"/>
<keyword evidence="3" id="KW-1185">Reference proteome</keyword>
<accession>A0AAV9PIR1</accession>
<dbReference type="Proteomes" id="UP001337655">
    <property type="component" value="Unassembled WGS sequence"/>
</dbReference>
<dbReference type="EMBL" id="JAVRRT010000003">
    <property type="protein sequence ID" value="KAK5173702.1"/>
    <property type="molecule type" value="Genomic_DNA"/>
</dbReference>
<name>A0AAV9PIR1_9PEZI</name>
<gene>
    <name evidence="2" type="ORF">LTR77_002383</name>
</gene>
<dbReference type="RefSeq" id="XP_064662397.1">
    <property type="nucleotide sequence ID" value="XM_064799642.1"/>
</dbReference>
<feature type="compositionally biased region" description="Acidic residues" evidence="1">
    <location>
        <begin position="109"/>
        <end position="133"/>
    </location>
</feature>
<dbReference type="AlphaFoldDB" id="A0AAV9PIR1"/>
<protein>
    <submittedName>
        <fullName evidence="2">Uncharacterized protein</fullName>
    </submittedName>
</protein>
<reference evidence="2 3" key="1">
    <citation type="submission" date="2023-08" db="EMBL/GenBank/DDBJ databases">
        <title>Black Yeasts Isolated from many extreme environments.</title>
        <authorList>
            <person name="Coleine C."/>
            <person name="Stajich J.E."/>
            <person name="Selbmann L."/>
        </authorList>
    </citation>
    <scope>NUCLEOTIDE SEQUENCE [LARGE SCALE GENOMIC DNA]</scope>
    <source>
        <strain evidence="2 3">CCFEE 5935</strain>
    </source>
</reference>
<evidence type="ECO:0000256" key="1">
    <source>
        <dbReference type="SAM" id="MobiDB-lite"/>
    </source>
</evidence>
<dbReference type="GeneID" id="89923730"/>